<dbReference type="HOGENOM" id="CLU_034311_1_1_1"/>
<dbReference type="InterPro" id="IPR038551">
    <property type="entry name" value="Ribosomal_eS26_sf"/>
</dbReference>
<dbReference type="FunFam" id="3.30.1740.20:FF:000001">
    <property type="entry name" value="40S ribosomal protein S26"/>
    <property type="match status" value="1"/>
</dbReference>
<dbReference type="GO" id="GO:0005737">
    <property type="term" value="C:cytoplasm"/>
    <property type="evidence" value="ECO:0007669"/>
    <property type="project" value="TreeGrafter"/>
</dbReference>
<proteinExistence type="inferred from homology"/>
<evidence type="ECO:0000313" key="11">
    <source>
        <dbReference type="EMBL" id="EPS95054.1"/>
    </source>
</evidence>
<dbReference type="Proteomes" id="UP000015241">
    <property type="component" value="Unassembled WGS sequence"/>
</dbReference>
<keyword evidence="7" id="KW-0560">Oxidoreductase</keyword>
<evidence type="ECO:0000256" key="1">
    <source>
        <dbReference type="ARBA" id="ARBA00001974"/>
    </source>
</evidence>
<comment type="similarity">
    <text evidence="2">Belongs to the DAMOX/DASOX family.</text>
</comment>
<dbReference type="Pfam" id="PF01283">
    <property type="entry name" value="Ribosomal_S26e"/>
    <property type="match status" value="1"/>
</dbReference>
<evidence type="ECO:0000256" key="4">
    <source>
        <dbReference type="ARBA" id="ARBA00022630"/>
    </source>
</evidence>
<dbReference type="EMBL" id="KE504216">
    <property type="protein sequence ID" value="EPS95054.1"/>
    <property type="molecule type" value="Genomic_DNA"/>
</dbReference>
<accession>S8F8H0</accession>
<comment type="similarity">
    <text evidence="3">Belongs to the eukaryotic ribosomal protein eS26 family.</text>
</comment>
<dbReference type="Gene3D" id="3.30.9.10">
    <property type="entry name" value="D-Amino Acid Oxidase, subunit A, domain 2"/>
    <property type="match status" value="1"/>
</dbReference>
<dbReference type="Pfam" id="PF01266">
    <property type="entry name" value="DAO"/>
    <property type="match status" value="1"/>
</dbReference>
<dbReference type="PROSITE" id="PS00733">
    <property type="entry name" value="RIBOSOMAL_S26E"/>
    <property type="match status" value="1"/>
</dbReference>
<protein>
    <recommendedName>
        <fullName evidence="10">FAD dependent oxidoreductase domain-containing protein</fullName>
    </recommendedName>
</protein>
<dbReference type="Gene3D" id="3.30.1740.20">
    <property type="entry name" value="Ribosomal protein S26e"/>
    <property type="match status" value="1"/>
</dbReference>
<dbReference type="AlphaFoldDB" id="S8F8H0"/>
<keyword evidence="8" id="KW-0687">Ribonucleoprotein</keyword>
<dbReference type="InParanoid" id="S8F8H0"/>
<evidence type="ECO:0000256" key="7">
    <source>
        <dbReference type="ARBA" id="ARBA00023002"/>
    </source>
</evidence>
<dbReference type="InterPro" id="IPR006076">
    <property type="entry name" value="FAD-dep_OxRdtase"/>
</dbReference>
<evidence type="ECO:0000259" key="10">
    <source>
        <dbReference type="Pfam" id="PF01266"/>
    </source>
</evidence>
<comment type="cofactor">
    <cofactor evidence="1">
        <name>FAD</name>
        <dbReference type="ChEBI" id="CHEBI:57692"/>
    </cofactor>
</comment>
<dbReference type="SUPFAM" id="SSF54373">
    <property type="entry name" value="FAD-linked reductases, C-terminal domain"/>
    <property type="match status" value="1"/>
</dbReference>
<dbReference type="GO" id="GO:1990904">
    <property type="term" value="C:ribonucleoprotein complex"/>
    <property type="evidence" value="ECO:0007669"/>
    <property type="project" value="UniProtKB-KW"/>
</dbReference>
<sequence>MQQQLTRNVVVLGAGVSGLTTALKLQARGGYGVSVIAAVLPTDYPRKAEYSSPWAGAHHMLYTGRDARVKKIEAETFKAMWELSAPGGAAEHCFRRMKETEYYRSRVDLEVDWMPDLQPVAENALLPDAKSGYSYTTYSVEPALYVNYLLSRFLANGGTVVRGDVKHINQVIEGGVDLFTRGTAAMTPVDAVVVCAGVGARTLGGVEDKAVYPSRGQVVILNAPWIIEAVRLGNVTGAGAQTYVVPRRNGTVAIGSTKEANDWYPVARPETTEDILRRCLTLCPELAPPDVRAQRAGTVDDLRPFIVEVGCGLRPAREGGLRLQHEWVDAGKGGKIPLIHNYGHAGVGFELSWGCASAVLEMLEKKTKKRRNNGRNKKGRGHVKFVRCSNCSRCVAKDKAIKRFTVRNMVESAAVRDISDASVYAEYVIPKLYIKIAYCVSCAIHSHVVRVRSREGRRNRAPPPRVRWKDGKKVNPAVAAAEDAKAALARANAA</sequence>
<dbReference type="PANTHER" id="PTHR11530">
    <property type="entry name" value="D-AMINO ACID OXIDASE"/>
    <property type="match status" value="1"/>
</dbReference>
<name>S8F8H0_FOMSC</name>
<dbReference type="SUPFAM" id="SSF51971">
    <property type="entry name" value="Nucleotide-binding domain"/>
    <property type="match status" value="1"/>
</dbReference>
<evidence type="ECO:0000256" key="2">
    <source>
        <dbReference type="ARBA" id="ARBA00006730"/>
    </source>
</evidence>
<evidence type="ECO:0000256" key="8">
    <source>
        <dbReference type="ARBA" id="ARBA00023274"/>
    </source>
</evidence>
<keyword evidence="6" id="KW-0689">Ribosomal protein</keyword>
<keyword evidence="12" id="KW-1185">Reference proteome</keyword>
<feature type="region of interest" description="Disordered" evidence="9">
    <location>
        <begin position="454"/>
        <end position="473"/>
    </location>
</feature>
<evidence type="ECO:0000256" key="9">
    <source>
        <dbReference type="SAM" id="MobiDB-lite"/>
    </source>
</evidence>
<dbReference type="eggNOG" id="KOG3923">
    <property type="taxonomic scope" value="Eukaryota"/>
</dbReference>
<dbReference type="GO" id="GO:0006412">
    <property type="term" value="P:translation"/>
    <property type="evidence" value="ECO:0007669"/>
    <property type="project" value="InterPro"/>
</dbReference>
<dbReference type="InterPro" id="IPR000892">
    <property type="entry name" value="Ribosomal_eS26"/>
</dbReference>
<dbReference type="GO" id="GO:0019478">
    <property type="term" value="P:D-amino acid catabolic process"/>
    <property type="evidence" value="ECO:0007669"/>
    <property type="project" value="TreeGrafter"/>
</dbReference>
<dbReference type="PROSITE" id="PS00677">
    <property type="entry name" value="DAO"/>
    <property type="match status" value="1"/>
</dbReference>
<dbReference type="InterPro" id="IPR023209">
    <property type="entry name" value="DAO"/>
</dbReference>
<dbReference type="OrthoDB" id="2015447at2759"/>
<dbReference type="STRING" id="743788.S8F8H0"/>
<dbReference type="InterPro" id="IPR006181">
    <property type="entry name" value="D-amino_acid_oxidase_CS"/>
</dbReference>
<dbReference type="InterPro" id="IPR047864">
    <property type="entry name" value="Ribosomal_eS26_CS"/>
</dbReference>
<dbReference type="GO" id="GO:0003735">
    <property type="term" value="F:structural constituent of ribosome"/>
    <property type="evidence" value="ECO:0007669"/>
    <property type="project" value="InterPro"/>
</dbReference>
<feature type="domain" description="FAD dependent oxidoreductase" evidence="10">
    <location>
        <begin position="9"/>
        <end position="361"/>
    </location>
</feature>
<keyword evidence="4" id="KW-0285">Flavoprotein</keyword>
<dbReference type="GO" id="GO:0003884">
    <property type="term" value="F:D-amino-acid oxidase activity"/>
    <property type="evidence" value="ECO:0007669"/>
    <property type="project" value="InterPro"/>
</dbReference>
<dbReference type="GO" id="GO:0071949">
    <property type="term" value="F:FAD binding"/>
    <property type="evidence" value="ECO:0007669"/>
    <property type="project" value="InterPro"/>
</dbReference>
<gene>
    <name evidence="11" type="ORF">FOMPIDRAFT_1054517</name>
</gene>
<evidence type="ECO:0000256" key="5">
    <source>
        <dbReference type="ARBA" id="ARBA00022827"/>
    </source>
</evidence>
<evidence type="ECO:0000313" key="12">
    <source>
        <dbReference type="Proteomes" id="UP000015241"/>
    </source>
</evidence>
<keyword evidence="5" id="KW-0274">FAD</keyword>
<dbReference type="Gene3D" id="3.40.50.720">
    <property type="entry name" value="NAD(P)-binding Rossmann-like Domain"/>
    <property type="match status" value="1"/>
</dbReference>
<organism evidence="11 12">
    <name type="scientific">Fomitopsis schrenkii</name>
    <name type="common">Brown rot fungus</name>
    <dbReference type="NCBI Taxonomy" id="2126942"/>
    <lineage>
        <taxon>Eukaryota</taxon>
        <taxon>Fungi</taxon>
        <taxon>Dikarya</taxon>
        <taxon>Basidiomycota</taxon>
        <taxon>Agaricomycotina</taxon>
        <taxon>Agaricomycetes</taxon>
        <taxon>Polyporales</taxon>
        <taxon>Fomitopsis</taxon>
    </lineage>
</organism>
<reference evidence="11 12" key="1">
    <citation type="journal article" date="2012" name="Science">
        <title>The Paleozoic origin of enzymatic lignin decomposition reconstructed from 31 fungal genomes.</title>
        <authorList>
            <person name="Floudas D."/>
            <person name="Binder M."/>
            <person name="Riley R."/>
            <person name="Barry K."/>
            <person name="Blanchette R.A."/>
            <person name="Henrissat B."/>
            <person name="Martinez A.T."/>
            <person name="Otillar R."/>
            <person name="Spatafora J.W."/>
            <person name="Yadav J.S."/>
            <person name="Aerts A."/>
            <person name="Benoit I."/>
            <person name="Boyd A."/>
            <person name="Carlson A."/>
            <person name="Copeland A."/>
            <person name="Coutinho P.M."/>
            <person name="de Vries R.P."/>
            <person name="Ferreira P."/>
            <person name="Findley K."/>
            <person name="Foster B."/>
            <person name="Gaskell J."/>
            <person name="Glotzer D."/>
            <person name="Gorecki P."/>
            <person name="Heitman J."/>
            <person name="Hesse C."/>
            <person name="Hori C."/>
            <person name="Igarashi K."/>
            <person name="Jurgens J.A."/>
            <person name="Kallen N."/>
            <person name="Kersten P."/>
            <person name="Kohler A."/>
            <person name="Kuees U."/>
            <person name="Kumar T.K.A."/>
            <person name="Kuo A."/>
            <person name="LaButti K."/>
            <person name="Larrondo L.F."/>
            <person name="Lindquist E."/>
            <person name="Ling A."/>
            <person name="Lombard V."/>
            <person name="Lucas S."/>
            <person name="Lundell T."/>
            <person name="Martin R."/>
            <person name="McLaughlin D.J."/>
            <person name="Morgenstern I."/>
            <person name="Morin E."/>
            <person name="Murat C."/>
            <person name="Nagy L.G."/>
            <person name="Nolan M."/>
            <person name="Ohm R.A."/>
            <person name="Patyshakuliyeva A."/>
            <person name="Rokas A."/>
            <person name="Ruiz-Duenas F.J."/>
            <person name="Sabat G."/>
            <person name="Salamov A."/>
            <person name="Samejima M."/>
            <person name="Schmutz J."/>
            <person name="Slot J.C."/>
            <person name="St John F."/>
            <person name="Stenlid J."/>
            <person name="Sun H."/>
            <person name="Sun S."/>
            <person name="Syed K."/>
            <person name="Tsang A."/>
            <person name="Wiebenga A."/>
            <person name="Young D."/>
            <person name="Pisabarro A."/>
            <person name="Eastwood D.C."/>
            <person name="Martin F."/>
            <person name="Cullen D."/>
            <person name="Grigoriev I.V."/>
            <person name="Hibbett D.S."/>
        </authorList>
    </citation>
    <scope>NUCLEOTIDE SEQUENCE</scope>
    <source>
        <strain evidence="12">FP-58527</strain>
    </source>
</reference>
<dbReference type="PANTHER" id="PTHR11530:SF11">
    <property type="entry name" value="D-ASPARTATE OXIDASE"/>
    <property type="match status" value="1"/>
</dbReference>
<dbReference type="eggNOG" id="KOG1768">
    <property type="taxonomic scope" value="Eukaryota"/>
</dbReference>
<dbReference type="GO" id="GO:0005840">
    <property type="term" value="C:ribosome"/>
    <property type="evidence" value="ECO:0007669"/>
    <property type="project" value="UniProtKB-KW"/>
</dbReference>
<evidence type="ECO:0000256" key="6">
    <source>
        <dbReference type="ARBA" id="ARBA00022980"/>
    </source>
</evidence>
<evidence type="ECO:0000256" key="3">
    <source>
        <dbReference type="ARBA" id="ARBA00008596"/>
    </source>
</evidence>